<protein>
    <submittedName>
        <fullName evidence="7">Sigma-70 family RNA polymerase sigma factor</fullName>
    </submittedName>
</protein>
<comment type="similarity">
    <text evidence="1">Belongs to the sigma-70 factor family. ECF subfamily.</text>
</comment>
<dbReference type="InterPro" id="IPR013249">
    <property type="entry name" value="RNA_pol_sigma70_r4_t2"/>
</dbReference>
<reference evidence="7 8" key="1">
    <citation type="submission" date="2018-12" db="EMBL/GenBank/DDBJ databases">
        <authorList>
            <person name="Toschakov S.V."/>
        </authorList>
    </citation>
    <scope>NUCLEOTIDE SEQUENCE [LARGE SCALE GENOMIC DNA]</scope>
    <source>
        <strain evidence="7 8">GM2012</strain>
    </source>
</reference>
<dbReference type="InterPro" id="IPR036388">
    <property type="entry name" value="WH-like_DNA-bd_sf"/>
</dbReference>
<dbReference type="PANTHER" id="PTHR43133">
    <property type="entry name" value="RNA POLYMERASE ECF-TYPE SIGMA FACTO"/>
    <property type="match status" value="1"/>
</dbReference>
<accession>A0A432MEA4</accession>
<dbReference type="PANTHER" id="PTHR43133:SF51">
    <property type="entry name" value="RNA POLYMERASE SIGMA FACTOR"/>
    <property type="match status" value="1"/>
</dbReference>
<feature type="domain" description="RNA polymerase sigma factor 70 region 4 type 2" evidence="6">
    <location>
        <begin position="140"/>
        <end position="193"/>
    </location>
</feature>
<evidence type="ECO:0000259" key="6">
    <source>
        <dbReference type="Pfam" id="PF08281"/>
    </source>
</evidence>
<dbReference type="InterPro" id="IPR014284">
    <property type="entry name" value="RNA_pol_sigma-70_dom"/>
</dbReference>
<name>A0A432MEA4_9BACT</name>
<dbReference type="Gene3D" id="1.10.1740.10">
    <property type="match status" value="1"/>
</dbReference>
<dbReference type="GO" id="GO:0016987">
    <property type="term" value="F:sigma factor activity"/>
    <property type="evidence" value="ECO:0007669"/>
    <property type="project" value="UniProtKB-KW"/>
</dbReference>
<keyword evidence="2" id="KW-0805">Transcription regulation</keyword>
<evidence type="ECO:0000256" key="3">
    <source>
        <dbReference type="ARBA" id="ARBA00023082"/>
    </source>
</evidence>
<dbReference type="Proteomes" id="UP000280296">
    <property type="component" value="Unassembled WGS sequence"/>
</dbReference>
<dbReference type="GO" id="GO:0003677">
    <property type="term" value="F:DNA binding"/>
    <property type="evidence" value="ECO:0007669"/>
    <property type="project" value="InterPro"/>
</dbReference>
<keyword evidence="4" id="KW-0804">Transcription</keyword>
<dbReference type="OrthoDB" id="9785675at2"/>
<dbReference type="EMBL" id="RYZH01000057">
    <property type="protein sequence ID" value="RUL83645.1"/>
    <property type="molecule type" value="Genomic_DNA"/>
</dbReference>
<organism evidence="7 8">
    <name type="scientific">Tautonia sociabilis</name>
    <dbReference type="NCBI Taxonomy" id="2080755"/>
    <lineage>
        <taxon>Bacteria</taxon>
        <taxon>Pseudomonadati</taxon>
        <taxon>Planctomycetota</taxon>
        <taxon>Planctomycetia</taxon>
        <taxon>Isosphaerales</taxon>
        <taxon>Isosphaeraceae</taxon>
        <taxon>Tautonia</taxon>
    </lineage>
</organism>
<sequence length="204" mass="22339">MTDPRSGVVEAPDEALVELARGGDPEAREELFRRGRDVAYRVAFRLLGNAEDAMDAVQDGFIKAFRHLDAFDGRSAFRTWLLRIVTNAAHDLGRRKGRRPALRLADLDLDPDNPGGPGPSAIAPSVEHDPGRNLQLDDLRRAIDEALARLSPAIRESFVLFAEAGLSYKEIAEAQGIPIGTVMSRLHSARQKLQAALEGIDELP</sequence>
<evidence type="ECO:0000313" key="8">
    <source>
        <dbReference type="Proteomes" id="UP000280296"/>
    </source>
</evidence>
<evidence type="ECO:0000256" key="1">
    <source>
        <dbReference type="ARBA" id="ARBA00010641"/>
    </source>
</evidence>
<dbReference type="SUPFAM" id="SSF88946">
    <property type="entry name" value="Sigma2 domain of RNA polymerase sigma factors"/>
    <property type="match status" value="1"/>
</dbReference>
<gene>
    <name evidence="7" type="ORF">TsocGM_21670</name>
</gene>
<evidence type="ECO:0000259" key="5">
    <source>
        <dbReference type="Pfam" id="PF04542"/>
    </source>
</evidence>
<dbReference type="NCBIfam" id="TIGR02937">
    <property type="entry name" value="sigma70-ECF"/>
    <property type="match status" value="1"/>
</dbReference>
<evidence type="ECO:0000256" key="2">
    <source>
        <dbReference type="ARBA" id="ARBA00023015"/>
    </source>
</evidence>
<dbReference type="Gene3D" id="1.10.10.10">
    <property type="entry name" value="Winged helix-like DNA-binding domain superfamily/Winged helix DNA-binding domain"/>
    <property type="match status" value="1"/>
</dbReference>
<dbReference type="GO" id="GO:0006352">
    <property type="term" value="P:DNA-templated transcription initiation"/>
    <property type="evidence" value="ECO:0007669"/>
    <property type="project" value="InterPro"/>
</dbReference>
<dbReference type="RefSeq" id="WP_126727552.1">
    <property type="nucleotide sequence ID" value="NZ_RYZH01000057.1"/>
</dbReference>
<feature type="domain" description="RNA polymerase sigma-70 region 2" evidence="5">
    <location>
        <begin position="31"/>
        <end position="99"/>
    </location>
</feature>
<keyword evidence="8" id="KW-1185">Reference proteome</keyword>
<dbReference type="InterPro" id="IPR013324">
    <property type="entry name" value="RNA_pol_sigma_r3/r4-like"/>
</dbReference>
<dbReference type="InterPro" id="IPR007627">
    <property type="entry name" value="RNA_pol_sigma70_r2"/>
</dbReference>
<dbReference type="Pfam" id="PF08281">
    <property type="entry name" value="Sigma70_r4_2"/>
    <property type="match status" value="1"/>
</dbReference>
<dbReference type="AlphaFoldDB" id="A0A432MEA4"/>
<evidence type="ECO:0000256" key="4">
    <source>
        <dbReference type="ARBA" id="ARBA00023163"/>
    </source>
</evidence>
<dbReference type="Pfam" id="PF04542">
    <property type="entry name" value="Sigma70_r2"/>
    <property type="match status" value="1"/>
</dbReference>
<reference evidence="7 8" key="2">
    <citation type="submission" date="2019-01" db="EMBL/GenBank/DDBJ databases">
        <title>Tautonia sociabilis, a novel thermotolerant planctomycete of Isosphaeraceae family, isolated from a 4000 m deep subterranean habitat.</title>
        <authorList>
            <person name="Kovaleva O.L."/>
            <person name="Elcheninov A.G."/>
            <person name="Van Heerden E."/>
            <person name="Toshchakov S.V."/>
            <person name="Novikov A."/>
            <person name="Bonch-Osmolovskaya E.A."/>
            <person name="Kublanov I.V."/>
        </authorList>
    </citation>
    <scope>NUCLEOTIDE SEQUENCE [LARGE SCALE GENOMIC DNA]</scope>
    <source>
        <strain evidence="7 8">GM2012</strain>
    </source>
</reference>
<comment type="caution">
    <text evidence="7">The sequence shown here is derived from an EMBL/GenBank/DDBJ whole genome shotgun (WGS) entry which is preliminary data.</text>
</comment>
<dbReference type="InterPro" id="IPR039425">
    <property type="entry name" value="RNA_pol_sigma-70-like"/>
</dbReference>
<dbReference type="InterPro" id="IPR013325">
    <property type="entry name" value="RNA_pol_sigma_r2"/>
</dbReference>
<evidence type="ECO:0000313" key="7">
    <source>
        <dbReference type="EMBL" id="RUL83645.1"/>
    </source>
</evidence>
<dbReference type="CDD" id="cd06171">
    <property type="entry name" value="Sigma70_r4"/>
    <property type="match status" value="1"/>
</dbReference>
<keyword evidence="3" id="KW-0731">Sigma factor</keyword>
<proteinExistence type="inferred from homology"/>
<dbReference type="SUPFAM" id="SSF88659">
    <property type="entry name" value="Sigma3 and sigma4 domains of RNA polymerase sigma factors"/>
    <property type="match status" value="1"/>
</dbReference>